<evidence type="ECO:0000256" key="8">
    <source>
        <dbReference type="ARBA" id="ARBA00023306"/>
    </source>
</evidence>
<evidence type="ECO:0000313" key="13">
    <source>
        <dbReference type="EMBL" id="CAG5120961.1"/>
    </source>
</evidence>
<reference evidence="13" key="1">
    <citation type="submission" date="2021-04" db="EMBL/GenBank/DDBJ databases">
        <authorList>
            <consortium name="Molecular Ecology Group"/>
        </authorList>
    </citation>
    <scope>NUCLEOTIDE SEQUENCE</scope>
</reference>
<dbReference type="GO" id="GO:0032133">
    <property type="term" value="C:chromosome passenger complex"/>
    <property type="evidence" value="ECO:0007669"/>
    <property type="project" value="TreeGrafter"/>
</dbReference>
<evidence type="ECO:0000256" key="3">
    <source>
        <dbReference type="ARBA" id="ARBA00009914"/>
    </source>
</evidence>
<evidence type="ECO:0000256" key="1">
    <source>
        <dbReference type="ARBA" id="ARBA00004123"/>
    </source>
</evidence>
<evidence type="ECO:0000256" key="10">
    <source>
        <dbReference type="SAM" id="MobiDB-lite"/>
    </source>
</evidence>
<dbReference type="GO" id="GO:0051301">
    <property type="term" value="P:cell division"/>
    <property type="evidence" value="ECO:0007669"/>
    <property type="project" value="UniProtKB-KW"/>
</dbReference>
<dbReference type="PANTHER" id="PTHR16040">
    <property type="entry name" value="AUSTRALIN, ISOFORM A-RELATED"/>
    <property type="match status" value="1"/>
</dbReference>
<dbReference type="GO" id="GO:0000775">
    <property type="term" value="C:chromosome, centromeric region"/>
    <property type="evidence" value="ECO:0007669"/>
    <property type="project" value="UniProtKB-SubCell"/>
</dbReference>
<dbReference type="GO" id="GO:0000070">
    <property type="term" value="P:mitotic sister chromatid segregation"/>
    <property type="evidence" value="ECO:0007669"/>
    <property type="project" value="TreeGrafter"/>
</dbReference>
<dbReference type="GO" id="GO:0005634">
    <property type="term" value="C:nucleus"/>
    <property type="evidence" value="ECO:0007669"/>
    <property type="project" value="UniProtKB-SubCell"/>
</dbReference>
<protein>
    <recommendedName>
        <fullName evidence="15">Borealin N-terminal domain-containing protein</fullName>
    </recommendedName>
</protein>
<name>A0A8S3Z0T2_9EUPU</name>
<dbReference type="PANTHER" id="PTHR16040:SF7">
    <property type="entry name" value="AUSTRALIN, ISOFORM A-RELATED"/>
    <property type="match status" value="1"/>
</dbReference>
<keyword evidence="14" id="KW-1185">Reference proteome</keyword>
<dbReference type="EMBL" id="CAJHNH020001001">
    <property type="protein sequence ID" value="CAG5120961.1"/>
    <property type="molecule type" value="Genomic_DNA"/>
</dbReference>
<gene>
    <name evidence="13" type="ORF">CUNI_LOCUS6519</name>
</gene>
<evidence type="ECO:0000256" key="7">
    <source>
        <dbReference type="ARBA" id="ARBA00023242"/>
    </source>
</evidence>
<evidence type="ECO:0000259" key="12">
    <source>
        <dbReference type="Pfam" id="PF10512"/>
    </source>
</evidence>
<evidence type="ECO:0000256" key="5">
    <source>
        <dbReference type="ARBA" id="ARBA00022618"/>
    </source>
</evidence>
<keyword evidence="5" id="KW-0132">Cell division</keyword>
<evidence type="ECO:0008006" key="15">
    <source>
        <dbReference type="Google" id="ProtNLM"/>
    </source>
</evidence>
<dbReference type="Pfam" id="PF10512">
    <property type="entry name" value="Borealin"/>
    <property type="match status" value="1"/>
</dbReference>
<evidence type="ECO:0000256" key="9">
    <source>
        <dbReference type="ARBA" id="ARBA00023328"/>
    </source>
</evidence>
<comment type="subcellular location">
    <subcellularLocation>
        <location evidence="2">Chromosome</location>
        <location evidence="2">Centromere</location>
    </subcellularLocation>
    <subcellularLocation>
        <location evidence="1">Nucleus</location>
    </subcellularLocation>
</comment>
<comment type="caution">
    <text evidence="13">The sequence shown here is derived from an EMBL/GenBank/DDBJ whole genome shotgun (WGS) entry which is preliminary data.</text>
</comment>
<dbReference type="InterPro" id="IPR018851">
    <property type="entry name" value="Borealin_N"/>
</dbReference>
<dbReference type="GO" id="GO:0051233">
    <property type="term" value="C:spindle midzone"/>
    <property type="evidence" value="ECO:0007669"/>
    <property type="project" value="TreeGrafter"/>
</dbReference>
<feature type="domain" description="Borealin C-terminal" evidence="12">
    <location>
        <begin position="202"/>
        <end position="257"/>
    </location>
</feature>
<dbReference type="InterPro" id="IPR018867">
    <property type="entry name" value="Cell_div_borealin"/>
</dbReference>
<evidence type="ECO:0000313" key="14">
    <source>
        <dbReference type="Proteomes" id="UP000678393"/>
    </source>
</evidence>
<dbReference type="OrthoDB" id="6360905at2759"/>
<feature type="compositionally biased region" description="Basic and acidic residues" evidence="10">
    <location>
        <begin position="16"/>
        <end position="25"/>
    </location>
</feature>
<keyword evidence="4" id="KW-0158">Chromosome</keyword>
<keyword evidence="9" id="KW-0137">Centromere</keyword>
<keyword evidence="8" id="KW-0131">Cell cycle</keyword>
<dbReference type="Gene3D" id="6.10.250.1900">
    <property type="match status" value="1"/>
</dbReference>
<comment type="similarity">
    <text evidence="3">Belongs to the borealin family.</text>
</comment>
<keyword evidence="6" id="KW-0498">Mitosis</keyword>
<dbReference type="AlphaFoldDB" id="A0A8S3Z0T2"/>
<evidence type="ECO:0000256" key="4">
    <source>
        <dbReference type="ARBA" id="ARBA00022454"/>
    </source>
</evidence>
<organism evidence="13 14">
    <name type="scientific">Candidula unifasciata</name>
    <dbReference type="NCBI Taxonomy" id="100452"/>
    <lineage>
        <taxon>Eukaryota</taxon>
        <taxon>Metazoa</taxon>
        <taxon>Spiralia</taxon>
        <taxon>Lophotrochozoa</taxon>
        <taxon>Mollusca</taxon>
        <taxon>Gastropoda</taxon>
        <taxon>Heterobranchia</taxon>
        <taxon>Euthyneura</taxon>
        <taxon>Panpulmonata</taxon>
        <taxon>Eupulmonata</taxon>
        <taxon>Stylommatophora</taxon>
        <taxon>Helicina</taxon>
        <taxon>Helicoidea</taxon>
        <taxon>Geomitridae</taxon>
        <taxon>Candidula</taxon>
    </lineage>
</organism>
<evidence type="ECO:0000256" key="2">
    <source>
        <dbReference type="ARBA" id="ARBA00004584"/>
    </source>
</evidence>
<keyword evidence="7" id="KW-0539">Nucleus</keyword>
<dbReference type="InterPro" id="IPR046466">
    <property type="entry name" value="Borealin_C"/>
</dbReference>
<feature type="region of interest" description="Disordered" evidence="10">
    <location>
        <begin position="1"/>
        <end position="25"/>
    </location>
</feature>
<dbReference type="Proteomes" id="UP000678393">
    <property type="component" value="Unassembled WGS sequence"/>
</dbReference>
<evidence type="ECO:0000259" key="11">
    <source>
        <dbReference type="Pfam" id="PF10444"/>
    </source>
</evidence>
<dbReference type="Pfam" id="PF10444">
    <property type="entry name" value="Nbl1_Borealin_N"/>
    <property type="match status" value="1"/>
</dbReference>
<accession>A0A8S3Z0T2</accession>
<feature type="domain" description="Borealin N-terminal" evidence="11">
    <location>
        <begin position="33"/>
        <end position="87"/>
    </location>
</feature>
<evidence type="ECO:0000256" key="6">
    <source>
        <dbReference type="ARBA" id="ARBA00022776"/>
    </source>
</evidence>
<proteinExistence type="inferred from homology"/>
<sequence>MPRKRTTRLQSTKTHVKVESDDKGLTGKERTEQLQLFLRDYDSRVKTVLKDIEKKKRAMLAFIQTRFEQQISDLPFEIKDMTLEDFAKCGGTFEAALANVRAQAKNTTHNKFAELQNLKWNSTEEEKVLENIIEEGSEDTVPMFAQPTTVKAKVRSLKYLFEGKMCFLMFVFNIQGHRRSRCDLPPSTPELPTMQTQESPLRFMTPVSKMSQPLWGPTPLVTPKFDPTLPVTPENSREAKPGERFMSMAGSPILVTKNRRISEAVDKKEMAQQWSDIAGMDLTPTRVEQMLKAVAEKMNQK</sequence>